<gene>
    <name evidence="7" type="ORF">H7J73_18990</name>
</gene>
<comment type="similarity">
    <text evidence="1 5">Belongs to the flavin oxidoreductase frp family.</text>
</comment>
<feature type="domain" description="Nitroreductase" evidence="6">
    <location>
        <begin position="34"/>
        <end position="187"/>
    </location>
</feature>
<evidence type="ECO:0000256" key="3">
    <source>
        <dbReference type="ARBA" id="ARBA00022643"/>
    </source>
</evidence>
<keyword evidence="3 5" id="KW-0288">FMN</keyword>
<dbReference type="RefSeq" id="WP_264069160.1">
    <property type="nucleotide sequence ID" value="NZ_JACKTY010000031.1"/>
</dbReference>
<dbReference type="InterPro" id="IPR029479">
    <property type="entry name" value="Nitroreductase"/>
</dbReference>
<evidence type="ECO:0000256" key="5">
    <source>
        <dbReference type="PIRNR" id="PIRNR005426"/>
    </source>
</evidence>
<sequence length="273" mass="30235">MTDGFIGAALTKRYGTDYELPPEIGNSTIELLIRHRTVRHFVPCELPDDELQLIVAAAQSASTSANFQFASIVQVEDPARRDRLADLAGNQQLVRDAAVFFVWVADWARSVSVAREHGLPTDGAEYLDSTISSIVDVALSAQNAAVAAESLGYGVTFVGALRNNVDAVCDELGLPAWTFPVFGLAIGLPDPNDPADIKPRFSQDVVLHKETYRSLDESGLQDYSERIGKYYSEQERPADWVLDRLAWRIGSSEGLHGRHRMRESFQRQGFPIR</sequence>
<accession>A0ABT3CFD6</accession>
<dbReference type="Proteomes" id="UP001526201">
    <property type="component" value="Unassembled WGS sequence"/>
</dbReference>
<evidence type="ECO:0000313" key="8">
    <source>
        <dbReference type="Proteomes" id="UP001526201"/>
    </source>
</evidence>
<keyword evidence="5" id="KW-0521">NADP</keyword>
<keyword evidence="4 5" id="KW-0560">Oxidoreductase</keyword>
<reference evidence="7 8" key="1">
    <citation type="journal article" date="2022" name="BMC Genomics">
        <title>Comparative genome analysis of mycobacteria focusing on tRNA and non-coding RNA.</title>
        <authorList>
            <person name="Behra P.R.K."/>
            <person name="Pettersson B.M.F."/>
            <person name="Ramesh M."/>
            <person name="Das S."/>
            <person name="Dasgupta S."/>
            <person name="Kirsebom L.A."/>
        </authorList>
    </citation>
    <scope>NUCLEOTIDE SEQUENCE [LARGE SCALE GENOMIC DNA]</scope>
    <source>
        <strain evidence="7 8">DSM 44078</strain>
    </source>
</reference>
<dbReference type="PANTHER" id="PTHR43425:SF2">
    <property type="entry name" value="OXYGEN-INSENSITIVE NADPH NITROREDUCTASE"/>
    <property type="match status" value="1"/>
</dbReference>
<dbReference type="Gene3D" id="3.40.109.10">
    <property type="entry name" value="NADH Oxidase"/>
    <property type="match status" value="1"/>
</dbReference>
<evidence type="ECO:0000256" key="4">
    <source>
        <dbReference type="ARBA" id="ARBA00023002"/>
    </source>
</evidence>
<evidence type="ECO:0000313" key="7">
    <source>
        <dbReference type="EMBL" id="MCV7228102.1"/>
    </source>
</evidence>
<dbReference type="InterPro" id="IPR016446">
    <property type="entry name" value="Flavin_OxRdtase_Frp"/>
</dbReference>
<evidence type="ECO:0000256" key="1">
    <source>
        <dbReference type="ARBA" id="ARBA00008366"/>
    </source>
</evidence>
<evidence type="ECO:0000259" key="6">
    <source>
        <dbReference type="Pfam" id="PF00881"/>
    </source>
</evidence>
<proteinExistence type="inferred from homology"/>
<organism evidence="7 8">
    <name type="scientific">Mycolicibacterium komossense</name>
    <dbReference type="NCBI Taxonomy" id="1779"/>
    <lineage>
        <taxon>Bacteria</taxon>
        <taxon>Bacillati</taxon>
        <taxon>Actinomycetota</taxon>
        <taxon>Actinomycetes</taxon>
        <taxon>Mycobacteriales</taxon>
        <taxon>Mycobacteriaceae</taxon>
        <taxon>Mycolicibacterium</taxon>
    </lineage>
</organism>
<dbReference type="Pfam" id="PF00881">
    <property type="entry name" value="Nitroreductase"/>
    <property type="match status" value="1"/>
</dbReference>
<dbReference type="SUPFAM" id="SSF55469">
    <property type="entry name" value="FMN-dependent nitroreductase-like"/>
    <property type="match status" value="1"/>
</dbReference>
<keyword evidence="8" id="KW-1185">Reference proteome</keyword>
<dbReference type="InterPro" id="IPR000415">
    <property type="entry name" value="Nitroreductase-like"/>
</dbReference>
<protein>
    <submittedName>
        <fullName evidence="7">Nitroreductase family protein</fullName>
    </submittedName>
</protein>
<dbReference type="PIRSF" id="PIRSF005426">
    <property type="entry name" value="Frp"/>
    <property type="match status" value="1"/>
</dbReference>
<dbReference type="PANTHER" id="PTHR43425">
    <property type="entry name" value="OXYGEN-INSENSITIVE NADPH NITROREDUCTASE"/>
    <property type="match status" value="1"/>
</dbReference>
<name>A0ABT3CFD6_9MYCO</name>
<dbReference type="EMBL" id="JACKTY010000031">
    <property type="protein sequence ID" value="MCV7228102.1"/>
    <property type="molecule type" value="Genomic_DNA"/>
</dbReference>
<evidence type="ECO:0000256" key="2">
    <source>
        <dbReference type="ARBA" id="ARBA00022630"/>
    </source>
</evidence>
<keyword evidence="2 5" id="KW-0285">Flavoprotein</keyword>
<comment type="caution">
    <text evidence="7">The sequence shown here is derived from an EMBL/GenBank/DDBJ whole genome shotgun (WGS) entry which is preliminary data.</text>
</comment>